<dbReference type="RefSeq" id="XP_007508085.1">
    <property type="nucleotide sequence ID" value="XM_007508023.1"/>
</dbReference>
<reference evidence="1 2" key="1">
    <citation type="submission" date="2011-10" db="EMBL/GenBank/DDBJ databases">
        <authorList>
            <person name="Genoscope - CEA"/>
        </authorList>
    </citation>
    <scope>NUCLEOTIDE SEQUENCE [LARGE SCALE GENOMIC DNA]</scope>
    <source>
        <strain evidence="1 2">RCC 1105</strain>
    </source>
</reference>
<name>K8ES64_9CHLO</name>
<dbReference type="GeneID" id="19010714"/>
<dbReference type="KEGG" id="bpg:Bathy19g00400"/>
<organism evidence="1 2">
    <name type="scientific">Bathycoccus prasinos</name>
    <dbReference type="NCBI Taxonomy" id="41875"/>
    <lineage>
        <taxon>Eukaryota</taxon>
        <taxon>Viridiplantae</taxon>
        <taxon>Chlorophyta</taxon>
        <taxon>Mamiellophyceae</taxon>
        <taxon>Mamiellales</taxon>
        <taxon>Bathycoccaceae</taxon>
        <taxon>Bathycoccus</taxon>
    </lineage>
</organism>
<evidence type="ECO:0000313" key="2">
    <source>
        <dbReference type="Proteomes" id="UP000198341"/>
    </source>
</evidence>
<dbReference type="AlphaFoldDB" id="K8ES64"/>
<keyword evidence="2" id="KW-1185">Reference proteome</keyword>
<dbReference type="EMBL" id="FO082260">
    <property type="protein sequence ID" value="CCO20804.1"/>
    <property type="molecule type" value="Genomic_DNA"/>
</dbReference>
<sequence length="122" mass="13937">MNAAREETAERIEMILDNSEKIVEARNYMADKNVVLQSDLSAQGGWQFANSICNDEYLRTIQLKAVERSEIRAQLNTDHLCTTFKITTYEILPLEINNDLDDFLNDNNDGFPDENENLGGSY</sequence>
<gene>
    <name evidence="1" type="ordered locus">Bathy19g00400</name>
</gene>
<proteinExistence type="predicted"/>
<evidence type="ECO:0000313" key="1">
    <source>
        <dbReference type="EMBL" id="CCO20804.1"/>
    </source>
</evidence>
<protein>
    <submittedName>
        <fullName evidence="1">Uncharacterized protein</fullName>
    </submittedName>
</protein>
<accession>K8ES64</accession>
<dbReference type="Proteomes" id="UP000198341">
    <property type="component" value="Chromosome 19"/>
</dbReference>